<feature type="domain" description="HD/PDEase" evidence="1">
    <location>
        <begin position="29"/>
        <end position="157"/>
    </location>
</feature>
<dbReference type="Gene3D" id="1.10.3210.10">
    <property type="entry name" value="Hypothetical protein af1432"/>
    <property type="match status" value="1"/>
</dbReference>
<reference evidence="2 3" key="1">
    <citation type="submission" date="2016-06" db="EMBL/GenBank/DDBJ databases">
        <title>Adaptive Radiation by Waves of Gene Transfer Leads to Fine-Scale Resource Partitioning in Marine Microbes.</title>
        <authorList>
            <person name="Hehemann J.-H."/>
            <person name="Arevalo P."/>
            <person name="Datta M.S."/>
            <person name="Yu X."/>
            <person name="Corzett C."/>
            <person name="Henschel A."/>
            <person name="Preheim S.P."/>
            <person name="Timberlake S."/>
            <person name="Alm E.J."/>
            <person name="Polz M.F."/>
        </authorList>
    </citation>
    <scope>NUCLEOTIDE SEQUENCE [LARGE SCALE GENOMIC DNA]</scope>
    <source>
        <strain evidence="2 3">FF50</strain>
        <plasmid evidence="2 3">unnamed1</plasmid>
    </source>
</reference>
<name>A0AAN1CU83_9VIBR</name>
<dbReference type="RefSeq" id="WP_065211243.1">
    <property type="nucleotide sequence ID" value="NZ_CP016179.1"/>
</dbReference>
<accession>A0AAN1CU83</accession>
<dbReference type="AlphaFoldDB" id="A0AAN1CU83"/>
<dbReference type="InterPro" id="IPR003607">
    <property type="entry name" value="HD/PDEase_dom"/>
</dbReference>
<dbReference type="SMART" id="SM00471">
    <property type="entry name" value="HDc"/>
    <property type="match status" value="1"/>
</dbReference>
<dbReference type="NCBIfam" id="NF003009">
    <property type="entry name" value="PRK03826.1"/>
    <property type="match status" value="1"/>
</dbReference>
<evidence type="ECO:0000313" key="2">
    <source>
        <dbReference type="EMBL" id="ANO35481.1"/>
    </source>
</evidence>
<dbReference type="Pfam" id="PF12917">
    <property type="entry name" value="YfbR-like"/>
    <property type="match status" value="1"/>
</dbReference>
<dbReference type="CDD" id="cd00077">
    <property type="entry name" value="HDc"/>
    <property type="match status" value="1"/>
</dbReference>
<sequence length="207" mass="22976">MFKIKKNGVPAWALRLCNLVRWPLMRNAVHDDVGQHTFRVAVIAHHIAMIAKHTLGNPTVNPDRVAAMAIYHDLAESSGPGDIPHSVKYSSKEAMDLFKALEAKAERDLADSYSDAAFGQHMREYIIQDELDGELKFIVKAADIIDGFIHAAKELEGGNKDFSHAYNRQKTLLNDYVSASRAVAVFVDDYLPSCLMNLDELAHGSAE</sequence>
<gene>
    <name evidence="2" type="ORF">A6E01_19910</name>
</gene>
<protein>
    <recommendedName>
        <fullName evidence="1">HD/PDEase domain-containing protein</fullName>
    </recommendedName>
</protein>
<dbReference type="Proteomes" id="UP000092018">
    <property type="component" value="Plasmid unnamed1"/>
</dbReference>
<keyword evidence="2" id="KW-0614">Plasmid</keyword>
<evidence type="ECO:0000313" key="3">
    <source>
        <dbReference type="Proteomes" id="UP000092018"/>
    </source>
</evidence>
<dbReference type="EMBL" id="CP016179">
    <property type="protein sequence ID" value="ANO35481.1"/>
    <property type="molecule type" value="Genomic_DNA"/>
</dbReference>
<evidence type="ECO:0000259" key="1">
    <source>
        <dbReference type="SMART" id="SM00471"/>
    </source>
</evidence>
<organism evidence="2 3">
    <name type="scientific">Vibrio breoganii</name>
    <dbReference type="NCBI Taxonomy" id="553239"/>
    <lineage>
        <taxon>Bacteria</taxon>
        <taxon>Pseudomonadati</taxon>
        <taxon>Pseudomonadota</taxon>
        <taxon>Gammaproteobacteria</taxon>
        <taxon>Vibrionales</taxon>
        <taxon>Vibrionaceae</taxon>
        <taxon>Vibrio</taxon>
    </lineage>
</organism>
<dbReference type="SUPFAM" id="SSF109604">
    <property type="entry name" value="HD-domain/PDEase-like"/>
    <property type="match status" value="1"/>
</dbReference>
<proteinExistence type="predicted"/>
<geneLocation type="plasmid" evidence="2 3">
    <name>unnamed1</name>
</geneLocation>
<dbReference type="KEGG" id="vbr:A6E01_19910"/>